<dbReference type="Proteomes" id="UP000290560">
    <property type="component" value="Unassembled WGS sequence"/>
</dbReference>
<dbReference type="AlphaFoldDB" id="A0A445M8T7"/>
<feature type="non-terminal residue" evidence="1">
    <location>
        <position position="117"/>
    </location>
</feature>
<dbReference type="EMBL" id="KV875452">
    <property type="protein sequence ID" value="RZR70661.1"/>
    <property type="molecule type" value="Genomic_DNA"/>
</dbReference>
<reference evidence="1" key="1">
    <citation type="journal article" date="2018" name="Data Brief">
        <title>Genome sequence data from 17 accessions of Ensete ventricosum, a staple food crop for millions in Ethiopia.</title>
        <authorList>
            <person name="Yemataw Z."/>
            <person name="Muzemil S."/>
            <person name="Ambachew D."/>
            <person name="Tripathi L."/>
            <person name="Tesfaye K."/>
            <person name="Chala A."/>
            <person name="Farbos A."/>
            <person name="O'Neill P."/>
            <person name="Moore K."/>
            <person name="Grant M."/>
            <person name="Studholme D.J."/>
        </authorList>
    </citation>
    <scope>NUCLEOTIDE SEQUENCE [LARGE SCALE GENOMIC DNA]</scope>
    <source>
        <tissue evidence="1">Leaf</tissue>
    </source>
</reference>
<evidence type="ECO:0008006" key="2">
    <source>
        <dbReference type="Google" id="ProtNLM"/>
    </source>
</evidence>
<proteinExistence type="predicted"/>
<name>A0A445M8T7_ENSVE</name>
<dbReference type="SUPFAM" id="SSF54631">
    <property type="entry name" value="CBS-domain pair"/>
    <property type="match status" value="1"/>
</dbReference>
<sequence>MTANTECATMEMMILEALHLMRDGKLLYLPVLSREDHVVACLDVLQVASGMILMVSKCHHVEGDTGAINGTVDIEMQKFWDSASALETGYQEYDTHRYLLSSLSSFQLCDTLFLLSL</sequence>
<evidence type="ECO:0000313" key="1">
    <source>
        <dbReference type="EMBL" id="RZR70661.1"/>
    </source>
</evidence>
<gene>
    <name evidence="1" type="ORF">BHM03_00001030</name>
</gene>
<organism evidence="1">
    <name type="scientific">Ensete ventricosum</name>
    <name type="common">Abyssinian banana</name>
    <name type="synonym">Musa ensete</name>
    <dbReference type="NCBI Taxonomy" id="4639"/>
    <lineage>
        <taxon>Eukaryota</taxon>
        <taxon>Viridiplantae</taxon>
        <taxon>Streptophyta</taxon>
        <taxon>Embryophyta</taxon>
        <taxon>Tracheophyta</taxon>
        <taxon>Spermatophyta</taxon>
        <taxon>Magnoliopsida</taxon>
        <taxon>Liliopsida</taxon>
        <taxon>Zingiberales</taxon>
        <taxon>Musaceae</taxon>
        <taxon>Ensete</taxon>
    </lineage>
</organism>
<accession>A0A445M8T7</accession>
<dbReference type="InterPro" id="IPR046342">
    <property type="entry name" value="CBS_dom_sf"/>
</dbReference>
<protein>
    <recommendedName>
        <fullName evidence="2">CBS domain-containing protein</fullName>
    </recommendedName>
</protein>